<dbReference type="AlphaFoldDB" id="A0A0S1B4N7"/>
<keyword evidence="4" id="KW-1185">Reference proteome</keyword>
<keyword evidence="2" id="KW-1133">Transmembrane helix</keyword>
<feature type="transmembrane region" description="Helical" evidence="2">
    <location>
        <begin position="107"/>
        <end position="127"/>
    </location>
</feature>
<evidence type="ECO:0008006" key="5">
    <source>
        <dbReference type="Google" id="ProtNLM"/>
    </source>
</evidence>
<protein>
    <recommendedName>
        <fullName evidence="5">Transmembrane protein</fullName>
    </recommendedName>
</protein>
<keyword evidence="2" id="KW-0472">Membrane</keyword>
<feature type="region of interest" description="Disordered" evidence="1">
    <location>
        <begin position="1"/>
        <end position="29"/>
    </location>
</feature>
<accession>A0A0S1B4N7</accession>
<evidence type="ECO:0000256" key="2">
    <source>
        <dbReference type="SAM" id="Phobius"/>
    </source>
</evidence>
<evidence type="ECO:0000313" key="3">
    <source>
        <dbReference type="EMBL" id="ALJ30055.1"/>
    </source>
</evidence>
<dbReference type="EMBL" id="CP012900">
    <property type="protein sequence ID" value="ALJ30055.1"/>
    <property type="molecule type" value="Genomic_DNA"/>
</dbReference>
<dbReference type="PATRIC" id="fig|128780.6.peg.3772"/>
<feature type="transmembrane region" description="Helical" evidence="2">
    <location>
        <begin position="164"/>
        <end position="183"/>
    </location>
</feature>
<organism evidence="3 4">
    <name type="scientific">Stenotrophomonas acidaminiphila</name>
    <dbReference type="NCBI Taxonomy" id="128780"/>
    <lineage>
        <taxon>Bacteria</taxon>
        <taxon>Pseudomonadati</taxon>
        <taxon>Pseudomonadota</taxon>
        <taxon>Gammaproteobacteria</taxon>
        <taxon>Lysobacterales</taxon>
        <taxon>Lysobacteraceae</taxon>
        <taxon>Stenotrophomonas</taxon>
    </lineage>
</organism>
<sequence length="184" mass="20248">MTYERGRVSASLRDDGSEATGLRMRGQRRAVQPQEAGTLSVDPCMAPQAAVALAAILRIGRPRYRDDMRDFLYYSSLLLLGFAWYRFGQKQLRKAPFDENGAPTQGLVGPVGFLMSVGVAGYALFAVMRALARGQIPCLGKGCAGQVYTLVAHAGAYWANVLFLVWLVLALGYGMYVTLKIWFR</sequence>
<reference evidence="3 4" key="1">
    <citation type="journal article" date="2015" name="Genome Announc.">
        <title>Complete Genome Sequencing of Stenotrophomonas acidaminiphila ZAC14D2_NAIMI4_2, a Multidrug-Resistant Strain Isolated from Sediments of a Polluted River in Mexico, Uncovers New Antibiotic Resistance Genes and a Novel Class-II Lasso Peptide Biosynthesis Gene Cluster.</title>
        <authorList>
            <person name="Vinuesa P."/>
            <person name="Ochoa-Sanchez L.E."/>
        </authorList>
    </citation>
    <scope>NUCLEOTIDE SEQUENCE [LARGE SCALE GENOMIC DNA]</scope>
    <source>
        <strain evidence="3 4">ZAC14D2_NAIMI4_2</strain>
    </source>
</reference>
<dbReference type="Proteomes" id="UP000061010">
    <property type="component" value="Chromosome"/>
</dbReference>
<feature type="compositionally biased region" description="Basic and acidic residues" evidence="1">
    <location>
        <begin position="1"/>
        <end position="16"/>
    </location>
</feature>
<proteinExistence type="predicted"/>
<keyword evidence="2" id="KW-0812">Transmembrane</keyword>
<gene>
    <name evidence="3" type="ORF">AOT14_37250</name>
</gene>
<feature type="transmembrane region" description="Helical" evidence="2">
    <location>
        <begin position="71"/>
        <end position="87"/>
    </location>
</feature>
<dbReference type="KEGG" id="sacz:AOT14_37250"/>
<evidence type="ECO:0000313" key="4">
    <source>
        <dbReference type="Proteomes" id="UP000061010"/>
    </source>
</evidence>
<evidence type="ECO:0000256" key="1">
    <source>
        <dbReference type="SAM" id="MobiDB-lite"/>
    </source>
</evidence>
<name>A0A0S1B4N7_9GAMM</name>